<feature type="transmembrane region" description="Helical" evidence="9">
    <location>
        <begin position="596"/>
        <end position="617"/>
    </location>
</feature>
<feature type="transmembrane region" description="Helical" evidence="9">
    <location>
        <begin position="700"/>
        <end position="724"/>
    </location>
</feature>
<evidence type="ECO:0000256" key="2">
    <source>
        <dbReference type="ARBA" id="ARBA00022448"/>
    </source>
</evidence>
<dbReference type="FunFam" id="1.20.1250.20:FF:000218">
    <property type="entry name" value="facilitated trehalose transporter Tret1"/>
    <property type="match status" value="2"/>
</dbReference>
<evidence type="ECO:0000256" key="4">
    <source>
        <dbReference type="ARBA" id="ARBA00022597"/>
    </source>
</evidence>
<proteinExistence type="predicted"/>
<dbReference type="InterPro" id="IPR050549">
    <property type="entry name" value="MFS_Trehalose_Transporter"/>
</dbReference>
<feature type="transmembrane region" description="Helical" evidence="9">
    <location>
        <begin position="110"/>
        <end position="131"/>
    </location>
</feature>
<feature type="transmembrane region" description="Helical" evidence="9">
    <location>
        <begin position="262"/>
        <end position="283"/>
    </location>
</feature>
<evidence type="ECO:0000259" key="10">
    <source>
        <dbReference type="PROSITE" id="PS50850"/>
    </source>
</evidence>
<dbReference type="InterPro" id="IPR003663">
    <property type="entry name" value="Sugar/inositol_transpt"/>
</dbReference>
<feature type="transmembrane region" description="Helical" evidence="9">
    <location>
        <begin position="447"/>
        <end position="465"/>
    </location>
</feature>
<sequence>MVTCGLDLGAFVGGIMGGFAMRLGRRSVLIATALPYTLAWLATALSTSVHMISAASFCGGMLICCIIMTTQVYVTEIAVPEIRGCLSSVLKILSQIGILISFSIGAYLNWYQLALMVAAAPILLFFALFFIPETPSSLLLRGKDQEAEESLQWLRGPEADIRQELATIRTNILASKLFNGDNTGKFKALLSKRMTRPVLITCGLMFFQRFTGANLFNFYAVKMFKKTFRTMNPHGGAIATSVAQLLASCLSGMLIDNVGRLPLLMISGVMMSIALAGFGSYAYYEEVFRNSSDLMQSEPTYDWIPLLCVLTFTIAFSLGISPISSLLIGELFPLEYRSTGSALATSFSHLCGFVNVKTATDFQDYIGLYGLFWMYAGISVLCLLFVVLFVPETKGREIDEMDPKYVYVTEIAVPEIRGCLSSVLKILSQIGILISFSIGAYLNWYQLALMVAAAPILLFFALFFIPETPSSLLLRGKDQEAEESLQWLRGPEADIRQELATIRTNILASKLFNGDNTGKFKALLSKRMTRPVLITCGLMFFQRFTGANLFNFYAVKMFKKTFRTMNPHGGAIATSVAQLLASCLSGMLIDNVGRLPLLMISGVMMSIALAGFGSYAYYEEVFRNSSDLMQSEPTYDWIPLLCVLTFTIAFSLGISPISSLLIGELFPLEYRSTGSALATSFSHLCGFVNVKTATDFQDYIGLYGLFWMYAGISVLCLLFVVLFVPETKGREIDEMDPKYVESLCINR</sequence>
<evidence type="ECO:0000256" key="5">
    <source>
        <dbReference type="ARBA" id="ARBA00022692"/>
    </source>
</evidence>
<evidence type="ECO:0000313" key="11">
    <source>
        <dbReference type="EMBL" id="PCG71727.1"/>
    </source>
</evidence>
<feature type="transmembrane region" description="Helical" evidence="9">
    <location>
        <begin position="570"/>
        <end position="589"/>
    </location>
</feature>
<dbReference type="PANTHER" id="PTHR48021:SF34">
    <property type="entry name" value="FACILITATED TREHALOSE TRANSPORTER TRET1-2 HOMOLOG-LIKE PROTEIN"/>
    <property type="match status" value="1"/>
</dbReference>
<dbReference type="AlphaFoldDB" id="A0A2A4JI40"/>
<dbReference type="InterPro" id="IPR005828">
    <property type="entry name" value="MFS_sugar_transport-like"/>
</dbReference>
<keyword evidence="3" id="KW-1003">Cell membrane</keyword>
<dbReference type="InterPro" id="IPR020846">
    <property type="entry name" value="MFS_dom"/>
</dbReference>
<feature type="transmembrane region" description="Helical" evidence="9">
    <location>
        <begin position="236"/>
        <end position="255"/>
    </location>
</feature>
<keyword evidence="2" id="KW-0813">Transport</keyword>
<reference evidence="11" key="1">
    <citation type="submission" date="2017-09" db="EMBL/GenBank/DDBJ databases">
        <title>Contemporary evolution of a Lepidopteran species, Heliothis virescens, in response to modern agricultural practices.</title>
        <authorList>
            <person name="Fritz M.L."/>
            <person name="Deyonke A.M."/>
            <person name="Papanicolaou A."/>
            <person name="Micinski S."/>
            <person name="Westbrook J."/>
            <person name="Gould F."/>
        </authorList>
    </citation>
    <scope>NUCLEOTIDE SEQUENCE [LARGE SCALE GENOMIC DNA]</scope>
    <source>
        <strain evidence="11">HvINT-</strain>
        <tissue evidence="11">Whole body</tissue>
    </source>
</reference>
<protein>
    <recommendedName>
        <fullName evidence="10">Major facilitator superfamily (MFS) profile domain-containing protein</fullName>
    </recommendedName>
</protein>
<gene>
    <name evidence="11" type="ORF">B5V51_1568</name>
</gene>
<feature type="transmembrane region" description="Helical" evidence="9">
    <location>
        <begin position="197"/>
        <end position="216"/>
    </location>
</feature>
<dbReference type="EMBL" id="NWSH01001318">
    <property type="protein sequence ID" value="PCG71727.1"/>
    <property type="molecule type" value="Genomic_DNA"/>
</dbReference>
<feature type="transmembrane region" description="Helical" evidence="9">
    <location>
        <begin position="531"/>
        <end position="550"/>
    </location>
</feature>
<comment type="subcellular location">
    <subcellularLocation>
        <location evidence="1">Cell membrane</location>
        <topology evidence="1">Multi-pass membrane protein</topology>
    </subcellularLocation>
</comment>
<dbReference type="GO" id="GO:0005886">
    <property type="term" value="C:plasma membrane"/>
    <property type="evidence" value="ECO:0007669"/>
    <property type="project" value="UniProtKB-SubCell"/>
</dbReference>
<evidence type="ECO:0000256" key="3">
    <source>
        <dbReference type="ARBA" id="ARBA00022475"/>
    </source>
</evidence>
<name>A0A2A4JI40_HELVI</name>
<keyword evidence="6 9" id="KW-1133">Transmembrane helix</keyword>
<dbReference type="Pfam" id="PF00083">
    <property type="entry name" value="Sugar_tr"/>
    <property type="match status" value="2"/>
</dbReference>
<dbReference type="PROSITE" id="PS50850">
    <property type="entry name" value="MFS"/>
    <property type="match status" value="1"/>
</dbReference>
<evidence type="ECO:0000256" key="7">
    <source>
        <dbReference type="ARBA" id="ARBA00023136"/>
    </source>
</evidence>
<evidence type="ECO:0000256" key="8">
    <source>
        <dbReference type="ARBA" id="ARBA00023180"/>
    </source>
</evidence>
<keyword evidence="5 9" id="KW-0812">Transmembrane</keyword>
<dbReference type="STRING" id="7102.A0A2A4JI40"/>
<keyword evidence="8" id="KW-0325">Glycoprotein</keyword>
<organism evidence="11">
    <name type="scientific">Heliothis virescens</name>
    <name type="common">Tobacco budworm moth</name>
    <dbReference type="NCBI Taxonomy" id="7102"/>
    <lineage>
        <taxon>Eukaryota</taxon>
        <taxon>Metazoa</taxon>
        <taxon>Ecdysozoa</taxon>
        <taxon>Arthropoda</taxon>
        <taxon>Hexapoda</taxon>
        <taxon>Insecta</taxon>
        <taxon>Pterygota</taxon>
        <taxon>Neoptera</taxon>
        <taxon>Endopterygota</taxon>
        <taxon>Lepidoptera</taxon>
        <taxon>Glossata</taxon>
        <taxon>Ditrysia</taxon>
        <taxon>Noctuoidea</taxon>
        <taxon>Noctuidae</taxon>
        <taxon>Heliothinae</taxon>
        <taxon>Heliothis</taxon>
    </lineage>
</organism>
<comment type="caution">
    <text evidence="11">The sequence shown here is derived from an EMBL/GenBank/DDBJ whole genome shotgun (WGS) entry which is preliminary data.</text>
</comment>
<dbReference type="PRINTS" id="PR00171">
    <property type="entry name" value="SUGRTRNSPORT"/>
</dbReference>
<dbReference type="GO" id="GO:0022857">
    <property type="term" value="F:transmembrane transporter activity"/>
    <property type="evidence" value="ECO:0007669"/>
    <property type="project" value="InterPro"/>
</dbReference>
<evidence type="ECO:0000256" key="6">
    <source>
        <dbReference type="ARBA" id="ARBA00022989"/>
    </source>
</evidence>
<feature type="transmembrane region" description="Helical" evidence="9">
    <location>
        <begin position="637"/>
        <end position="662"/>
    </location>
</feature>
<feature type="transmembrane region" description="Helical" evidence="9">
    <location>
        <begin position="28"/>
        <end position="45"/>
    </location>
</feature>
<dbReference type="InterPro" id="IPR036259">
    <property type="entry name" value="MFS_trans_sf"/>
</dbReference>
<feature type="transmembrane region" description="Helical" evidence="9">
    <location>
        <begin position="86"/>
        <end position="104"/>
    </location>
</feature>
<keyword evidence="7 9" id="KW-0472">Membrane</keyword>
<accession>A0A2A4JI40</accession>
<feature type="transmembrane region" description="Helical" evidence="9">
    <location>
        <begin position="303"/>
        <end position="328"/>
    </location>
</feature>
<dbReference type="PANTHER" id="PTHR48021">
    <property type="match status" value="1"/>
</dbReference>
<evidence type="ECO:0000256" key="9">
    <source>
        <dbReference type="SAM" id="Phobius"/>
    </source>
</evidence>
<feature type="transmembrane region" description="Helical" evidence="9">
    <location>
        <begin position="366"/>
        <end position="390"/>
    </location>
</feature>
<keyword evidence="4" id="KW-0762">Sugar transport</keyword>
<dbReference type="Gene3D" id="1.20.1250.20">
    <property type="entry name" value="MFS general substrate transporter like domains"/>
    <property type="match status" value="2"/>
</dbReference>
<dbReference type="SUPFAM" id="SSF103473">
    <property type="entry name" value="MFS general substrate transporter"/>
    <property type="match status" value="2"/>
</dbReference>
<feature type="transmembrane region" description="Helical" evidence="9">
    <location>
        <begin position="51"/>
        <end position="74"/>
    </location>
</feature>
<feature type="domain" description="Major facilitator superfamily (MFS) profile" evidence="10">
    <location>
        <begin position="1"/>
        <end position="394"/>
    </location>
</feature>
<evidence type="ECO:0000256" key="1">
    <source>
        <dbReference type="ARBA" id="ARBA00004651"/>
    </source>
</evidence>